<dbReference type="InterPro" id="IPR012657">
    <property type="entry name" value="23S_rRNA-intervening_sequence"/>
</dbReference>
<comment type="caution">
    <text evidence="1">The sequence shown here is derived from an EMBL/GenBank/DDBJ whole genome shotgun (WGS) entry which is preliminary data.</text>
</comment>
<dbReference type="NCBIfam" id="TIGR02436">
    <property type="entry name" value="four helix bundle protein"/>
    <property type="match status" value="1"/>
</dbReference>
<keyword evidence="2" id="KW-1185">Reference proteome</keyword>
<dbReference type="PANTHER" id="PTHR38471">
    <property type="entry name" value="FOUR HELIX BUNDLE PROTEIN"/>
    <property type="match status" value="1"/>
</dbReference>
<dbReference type="PANTHER" id="PTHR38471:SF2">
    <property type="entry name" value="FOUR HELIX BUNDLE PROTEIN"/>
    <property type="match status" value="1"/>
</dbReference>
<sequence length="117" mass="13240">MYHEKLAIWKLSCELSVATYHQSKSINDFGFKNQITRSALSVPSNIAEGMERDSQQEKYRFLSIAKASLGEYKTQLIIGQRVGFLEDSFAKSSIIKADKLSKMIGKLMKSVKEKSQT</sequence>
<dbReference type="AlphaFoldDB" id="A0A5R9IHR0"/>
<proteinExistence type="predicted"/>
<dbReference type="CDD" id="cd16377">
    <property type="entry name" value="23S_rRNA_IVP_like"/>
    <property type="match status" value="1"/>
</dbReference>
<evidence type="ECO:0000313" key="2">
    <source>
        <dbReference type="Proteomes" id="UP000307790"/>
    </source>
</evidence>
<reference evidence="1 2" key="1">
    <citation type="submission" date="2019-05" db="EMBL/GenBank/DDBJ databases">
        <title>Genome sequences of Thalassotalea litorea 1K03283.</title>
        <authorList>
            <person name="Zhang D."/>
        </authorList>
    </citation>
    <scope>NUCLEOTIDE SEQUENCE [LARGE SCALE GENOMIC DNA]</scope>
    <source>
        <strain evidence="1 2">MCCC 1K03283</strain>
    </source>
</reference>
<dbReference type="RefSeq" id="WP_138319725.1">
    <property type="nucleotide sequence ID" value="NZ_VCBC01000008.1"/>
</dbReference>
<dbReference type="OrthoDB" id="160990at2"/>
<dbReference type="EMBL" id="VCBC01000008">
    <property type="protein sequence ID" value="TLU65055.1"/>
    <property type="molecule type" value="Genomic_DNA"/>
</dbReference>
<name>A0A5R9IHR0_9GAMM</name>
<protein>
    <submittedName>
        <fullName evidence="1">Four helix bundle protein</fullName>
    </submittedName>
</protein>
<dbReference type="InterPro" id="IPR036583">
    <property type="entry name" value="23S_rRNA_IVS_sf"/>
</dbReference>
<dbReference type="Pfam" id="PF05635">
    <property type="entry name" value="23S_rRNA_IVP"/>
    <property type="match status" value="1"/>
</dbReference>
<dbReference type="Gene3D" id="1.20.1440.60">
    <property type="entry name" value="23S rRNA-intervening sequence"/>
    <property type="match status" value="1"/>
</dbReference>
<dbReference type="SUPFAM" id="SSF158446">
    <property type="entry name" value="IVS-encoded protein-like"/>
    <property type="match status" value="1"/>
</dbReference>
<evidence type="ECO:0000313" key="1">
    <source>
        <dbReference type="EMBL" id="TLU65055.1"/>
    </source>
</evidence>
<gene>
    <name evidence="1" type="ORF">FE810_09000</name>
</gene>
<organism evidence="1 2">
    <name type="scientific">Thalassotalea litorea</name>
    <dbReference type="NCBI Taxonomy" id="2020715"/>
    <lineage>
        <taxon>Bacteria</taxon>
        <taxon>Pseudomonadati</taxon>
        <taxon>Pseudomonadota</taxon>
        <taxon>Gammaproteobacteria</taxon>
        <taxon>Alteromonadales</taxon>
        <taxon>Colwelliaceae</taxon>
        <taxon>Thalassotalea</taxon>
    </lineage>
</organism>
<accession>A0A5R9IHR0</accession>
<dbReference type="NCBIfam" id="NF008912">
    <property type="entry name" value="PRK12275.1-6"/>
    <property type="match status" value="1"/>
</dbReference>
<dbReference type="Proteomes" id="UP000307790">
    <property type="component" value="Unassembled WGS sequence"/>
</dbReference>